<name>S2KSS1_LITA3</name>
<organism evidence="1 2">
    <name type="scientific">Litchfieldella anticariensis (strain DSM 16096 / CECT 5854 / CIP 108499 / LMG 22089 / FP35)</name>
    <name type="common">Halomonas anticariensis</name>
    <dbReference type="NCBI Taxonomy" id="1121939"/>
    <lineage>
        <taxon>Bacteria</taxon>
        <taxon>Pseudomonadati</taxon>
        <taxon>Pseudomonadota</taxon>
        <taxon>Gammaproteobacteria</taxon>
        <taxon>Oceanospirillales</taxon>
        <taxon>Halomonadaceae</taxon>
        <taxon>Litchfieldella</taxon>
    </lineage>
</organism>
<accession>S2KSS1</accession>
<protein>
    <submittedName>
        <fullName evidence="1">Uncharacterized protein</fullName>
    </submittedName>
</protein>
<dbReference type="EMBL" id="ASTJ01000012">
    <property type="protein sequence ID" value="EPC03563.1"/>
    <property type="molecule type" value="Genomic_DNA"/>
</dbReference>
<dbReference type="STRING" id="1121939.L861_18685"/>
<dbReference type="AlphaFoldDB" id="S2KSS1"/>
<gene>
    <name evidence="1" type="ORF">L861_18685</name>
</gene>
<evidence type="ECO:0000313" key="1">
    <source>
        <dbReference type="EMBL" id="EPC03563.1"/>
    </source>
</evidence>
<sequence length="74" mass="8207">MEERRYAPGRRKVFATAALMLVGKNRALFSNASSAIYASPLLDVPNQVPAPDSQTPVLTEHEKLELIRFQPLAL</sequence>
<dbReference type="Proteomes" id="UP000014463">
    <property type="component" value="Unassembled WGS sequence"/>
</dbReference>
<proteinExistence type="predicted"/>
<comment type="caution">
    <text evidence="1">The sequence shown here is derived from an EMBL/GenBank/DDBJ whole genome shotgun (WGS) entry which is preliminary data.</text>
</comment>
<keyword evidence="2" id="KW-1185">Reference proteome</keyword>
<evidence type="ECO:0000313" key="2">
    <source>
        <dbReference type="Proteomes" id="UP000014463"/>
    </source>
</evidence>
<reference evidence="1 2" key="1">
    <citation type="journal article" date="2013" name="Genome Announc.">
        <title>Draft genome sequence of the moderately halophilic gammaproteobacterium Halomonas anticariensis FP35.</title>
        <authorList>
            <person name="Tahrioui A."/>
            <person name="Quesada E."/>
            <person name="Llamas I."/>
        </authorList>
    </citation>
    <scope>NUCLEOTIDE SEQUENCE [LARGE SCALE GENOMIC DNA]</scope>
    <source>
        <strain evidence="2">DSM 16096 / CECT 5854 / LMG 22089 / FP35</strain>
    </source>
</reference>